<name>A0A077Z4C4_TRITR</name>
<dbReference type="Gene3D" id="3.50.4.10">
    <property type="entry name" value="Hepatocyte Growth Factor"/>
    <property type="match status" value="2"/>
</dbReference>
<accession>A0A077Z4C4</accession>
<dbReference type="InterPro" id="IPR052774">
    <property type="entry name" value="Celegans_DevNeuronal_Protein"/>
</dbReference>
<dbReference type="Proteomes" id="UP000030665">
    <property type="component" value="Unassembled WGS sequence"/>
</dbReference>
<keyword evidence="3" id="KW-1185">Reference proteome</keyword>
<dbReference type="SMART" id="SM00473">
    <property type="entry name" value="PAN_AP"/>
    <property type="match status" value="3"/>
</dbReference>
<gene>
    <name evidence="2" type="ORF">TTRE_0000292401</name>
</gene>
<dbReference type="EMBL" id="HG805910">
    <property type="protein sequence ID" value="CDW54654.1"/>
    <property type="molecule type" value="Genomic_DNA"/>
</dbReference>
<protein>
    <submittedName>
        <fullName evidence="2">PAN 1 domain containing protein</fullName>
    </submittedName>
</protein>
<reference evidence="2" key="2">
    <citation type="submission" date="2014-03" db="EMBL/GenBank/DDBJ databases">
        <title>The whipworm genome and dual-species transcriptomics of an intimate host-pathogen interaction.</title>
        <authorList>
            <person name="Foth B.J."/>
            <person name="Tsai I.J."/>
            <person name="Reid A.J."/>
            <person name="Bancroft A.J."/>
            <person name="Nichol S."/>
            <person name="Tracey A."/>
            <person name="Holroyd N."/>
            <person name="Cotton J.A."/>
            <person name="Stanley E.J."/>
            <person name="Zarowiecki M."/>
            <person name="Liu J.Z."/>
            <person name="Huckvale T."/>
            <person name="Cooper P.J."/>
            <person name="Grencis R.K."/>
            <person name="Berriman M."/>
        </authorList>
    </citation>
    <scope>NUCLEOTIDE SEQUENCE [LARGE SCALE GENOMIC DNA]</scope>
</reference>
<dbReference type="PANTHER" id="PTHR47327">
    <property type="entry name" value="FI18240P1-RELATED"/>
    <property type="match status" value="1"/>
</dbReference>
<dbReference type="PROSITE" id="PS50948">
    <property type="entry name" value="PAN"/>
    <property type="match status" value="1"/>
</dbReference>
<dbReference type="Pfam" id="PF00024">
    <property type="entry name" value="PAN_1"/>
    <property type="match status" value="2"/>
</dbReference>
<organism evidence="2 3">
    <name type="scientific">Trichuris trichiura</name>
    <name type="common">Whipworm</name>
    <name type="synonym">Trichocephalus trichiurus</name>
    <dbReference type="NCBI Taxonomy" id="36087"/>
    <lineage>
        <taxon>Eukaryota</taxon>
        <taxon>Metazoa</taxon>
        <taxon>Ecdysozoa</taxon>
        <taxon>Nematoda</taxon>
        <taxon>Enoplea</taxon>
        <taxon>Dorylaimia</taxon>
        <taxon>Trichinellida</taxon>
        <taxon>Trichuridae</taxon>
        <taxon>Trichuris</taxon>
    </lineage>
</organism>
<evidence type="ECO:0000313" key="2">
    <source>
        <dbReference type="EMBL" id="CDW54654.1"/>
    </source>
</evidence>
<proteinExistence type="predicted"/>
<reference evidence="2" key="1">
    <citation type="submission" date="2014-01" db="EMBL/GenBank/DDBJ databases">
        <authorList>
            <person name="Aslett M."/>
        </authorList>
    </citation>
    <scope>NUCLEOTIDE SEQUENCE</scope>
</reference>
<dbReference type="SUPFAM" id="SSF57414">
    <property type="entry name" value="Hairpin loop containing domain-like"/>
    <property type="match status" value="2"/>
</dbReference>
<feature type="domain" description="Apple" evidence="1">
    <location>
        <begin position="230"/>
        <end position="336"/>
    </location>
</feature>
<evidence type="ECO:0000313" key="3">
    <source>
        <dbReference type="Proteomes" id="UP000030665"/>
    </source>
</evidence>
<dbReference type="InterPro" id="IPR003609">
    <property type="entry name" value="Pan_app"/>
</dbReference>
<dbReference type="OrthoDB" id="5916958at2759"/>
<dbReference type="PANTHER" id="PTHR47327:SF1">
    <property type="entry name" value="RE15579P"/>
    <property type="match status" value="1"/>
</dbReference>
<evidence type="ECO:0000259" key="1">
    <source>
        <dbReference type="PROSITE" id="PS50948"/>
    </source>
</evidence>
<dbReference type="AlphaFoldDB" id="A0A077Z4C4"/>
<dbReference type="GO" id="GO:0009653">
    <property type="term" value="P:anatomical structure morphogenesis"/>
    <property type="evidence" value="ECO:0007669"/>
    <property type="project" value="TreeGrafter"/>
</dbReference>
<sequence length="405" mass="45511">MYHPPPAPVYDQKPTCRIDASLIPSAQRSFIYTTTSSGNLQCGNMLQCFNSSHNTAIANGAPFERRSEISCEQCLKICEGKRASGRRYECLSVVYDYVRNVCDLYSVTGGTWPQCLASMNGYVYFRPTGHCVPAPQPQLSSCQPPRKRKMLTVEEAMSTSPAFVPLGSHNMAECLKACEENRDKDGNALALGDVCRAAMYAQNQCQISPSPLDLRTLKKMPGSAVGVVKCLRDVPSCLYPFRVMQQRILVGHARAVTDASSLEDCVQQCLSVQEFRCKSGMFFLEAGFQIRLQIFAYEPLQDRGQNCILNTETAGSKRDLFTPEEQHTVFYFDLTCNPDISCTRARSFREASAPAERAFQNTELSGWTDWSPCSKTTFKRYRYKQCGLKDIRRCERETKECVPDM</sequence>